<evidence type="ECO:0000313" key="1">
    <source>
        <dbReference type="EMBL" id="OAG06233.1"/>
    </source>
</evidence>
<dbReference type="InParanoid" id="A0A177CF45"/>
<keyword evidence="2" id="KW-1185">Reference proteome</keyword>
<gene>
    <name evidence="1" type="ORF">CC84DRAFT_1259478</name>
</gene>
<evidence type="ECO:0000313" key="2">
    <source>
        <dbReference type="Proteomes" id="UP000077069"/>
    </source>
</evidence>
<proteinExistence type="predicted"/>
<protein>
    <submittedName>
        <fullName evidence="1">Uncharacterized protein</fullName>
    </submittedName>
</protein>
<dbReference type="GeneID" id="28768403"/>
<dbReference type="EMBL" id="KV441552">
    <property type="protein sequence ID" value="OAG06233.1"/>
    <property type="molecule type" value="Genomic_DNA"/>
</dbReference>
<organism evidence="1 2">
    <name type="scientific">Paraphaeosphaeria sporulosa</name>
    <dbReference type="NCBI Taxonomy" id="1460663"/>
    <lineage>
        <taxon>Eukaryota</taxon>
        <taxon>Fungi</taxon>
        <taxon>Dikarya</taxon>
        <taxon>Ascomycota</taxon>
        <taxon>Pezizomycotina</taxon>
        <taxon>Dothideomycetes</taxon>
        <taxon>Pleosporomycetidae</taxon>
        <taxon>Pleosporales</taxon>
        <taxon>Massarineae</taxon>
        <taxon>Didymosphaeriaceae</taxon>
        <taxon>Paraphaeosphaeria</taxon>
    </lineage>
</organism>
<dbReference type="AlphaFoldDB" id="A0A177CF45"/>
<dbReference type="RefSeq" id="XP_018036598.1">
    <property type="nucleotide sequence ID" value="XM_018184917.1"/>
</dbReference>
<name>A0A177CF45_9PLEO</name>
<accession>A0A177CF45</accession>
<dbReference type="Proteomes" id="UP000077069">
    <property type="component" value="Unassembled WGS sequence"/>
</dbReference>
<reference evidence="1 2" key="1">
    <citation type="submission" date="2016-05" db="EMBL/GenBank/DDBJ databases">
        <title>Comparative analysis of secretome profiles of manganese(II)-oxidizing ascomycete fungi.</title>
        <authorList>
            <consortium name="DOE Joint Genome Institute"/>
            <person name="Zeiner C.A."/>
            <person name="Purvine S.O."/>
            <person name="Zink E.M."/>
            <person name="Wu S."/>
            <person name="Pasa-Tolic L."/>
            <person name="Chaput D.L."/>
            <person name="Haridas S."/>
            <person name="Grigoriev I.V."/>
            <person name="Santelli C.M."/>
            <person name="Hansel C.M."/>
        </authorList>
    </citation>
    <scope>NUCLEOTIDE SEQUENCE [LARGE SCALE GENOMIC DNA]</scope>
    <source>
        <strain evidence="1 2">AP3s5-JAC2a</strain>
    </source>
</reference>
<dbReference type="OrthoDB" id="10408367at2759"/>
<sequence length="234" mass="26530">MSTTTLSSDPDMELAIRKMSLESSVAPSYSFAQGWAKLSDELRLAVLIAVLAQDYPIDHPEHEKLLEILYLPLLLTANAAIATEAFSAHNRYPAPNQNTWLRRMEIKMTDEEATPGWSFLEKLCAGALGFERLREVDMTLISNRKKGDPRGTRFTSMVDLGLSPLGLTPIFSNIEKLSITRKILFKDNVKCSIWFGRVPASILQRAQQWDELRLEGEYTDEFWFPWASSMLQGD</sequence>